<proteinExistence type="predicted"/>
<evidence type="ECO:0000313" key="1">
    <source>
        <dbReference type="EMBL" id="GMR34524.1"/>
    </source>
</evidence>
<dbReference type="Proteomes" id="UP001328107">
    <property type="component" value="Unassembled WGS sequence"/>
</dbReference>
<keyword evidence="2" id="KW-1185">Reference proteome</keyword>
<comment type="caution">
    <text evidence="1">The sequence shown here is derived from an EMBL/GenBank/DDBJ whole genome shotgun (WGS) entry which is preliminary data.</text>
</comment>
<sequence length="75" mass="8662">LFLRNVILLPAGLKIDMPPSVLAKAICSIRFFQECENRMKKNDKPCGKLECINNQFYQGDHENPRYHGFFTCVCP</sequence>
<accession>A0AAN4Z736</accession>
<feature type="non-terminal residue" evidence="1">
    <location>
        <position position="1"/>
    </location>
</feature>
<dbReference type="AlphaFoldDB" id="A0AAN4Z736"/>
<reference evidence="2" key="1">
    <citation type="submission" date="2022-10" db="EMBL/GenBank/DDBJ databases">
        <title>Genome assembly of Pristionchus species.</title>
        <authorList>
            <person name="Yoshida K."/>
            <person name="Sommer R.J."/>
        </authorList>
    </citation>
    <scope>NUCLEOTIDE SEQUENCE [LARGE SCALE GENOMIC DNA]</scope>
    <source>
        <strain evidence="2">RS5460</strain>
    </source>
</reference>
<feature type="non-terminal residue" evidence="1">
    <location>
        <position position="75"/>
    </location>
</feature>
<protein>
    <submittedName>
        <fullName evidence="1">Uncharacterized protein</fullName>
    </submittedName>
</protein>
<name>A0AAN4Z736_9BILA</name>
<organism evidence="1 2">
    <name type="scientific">Pristionchus mayeri</name>
    <dbReference type="NCBI Taxonomy" id="1317129"/>
    <lineage>
        <taxon>Eukaryota</taxon>
        <taxon>Metazoa</taxon>
        <taxon>Ecdysozoa</taxon>
        <taxon>Nematoda</taxon>
        <taxon>Chromadorea</taxon>
        <taxon>Rhabditida</taxon>
        <taxon>Rhabditina</taxon>
        <taxon>Diplogasteromorpha</taxon>
        <taxon>Diplogasteroidea</taxon>
        <taxon>Neodiplogasteridae</taxon>
        <taxon>Pristionchus</taxon>
    </lineage>
</organism>
<gene>
    <name evidence="1" type="ORF">PMAYCL1PPCAC_04719</name>
</gene>
<dbReference type="EMBL" id="BTRK01000002">
    <property type="protein sequence ID" value="GMR34524.1"/>
    <property type="molecule type" value="Genomic_DNA"/>
</dbReference>
<evidence type="ECO:0000313" key="2">
    <source>
        <dbReference type="Proteomes" id="UP001328107"/>
    </source>
</evidence>